<organism evidence="2 3">
    <name type="scientific">Mesorhizobium retamae</name>
    <dbReference type="NCBI Taxonomy" id="2912854"/>
    <lineage>
        <taxon>Bacteria</taxon>
        <taxon>Pseudomonadati</taxon>
        <taxon>Pseudomonadota</taxon>
        <taxon>Alphaproteobacteria</taxon>
        <taxon>Hyphomicrobiales</taxon>
        <taxon>Phyllobacteriaceae</taxon>
        <taxon>Mesorhizobium</taxon>
    </lineage>
</organism>
<dbReference type="InterPro" id="IPR018958">
    <property type="entry name" value="Knr4/Smi1-like_dom"/>
</dbReference>
<dbReference type="Proteomes" id="UP001201701">
    <property type="component" value="Unassembled WGS sequence"/>
</dbReference>
<dbReference type="Gene3D" id="3.40.1580.10">
    <property type="entry name" value="SMI1/KNR4-like"/>
    <property type="match status" value="1"/>
</dbReference>
<reference evidence="2 3" key="1">
    <citation type="submission" date="2022-02" db="EMBL/GenBank/DDBJ databases">
        <title>Draft genome sequence of Mezorhizobium retamae strain IRAMC:0171 isolated from Retama raetam nodules.</title>
        <authorList>
            <person name="Bengaied R."/>
            <person name="Sbissi I."/>
            <person name="Huber K."/>
            <person name="Ghodbane F."/>
            <person name="Nouioui I."/>
            <person name="Tarhouni M."/>
            <person name="Gtari M."/>
        </authorList>
    </citation>
    <scope>NUCLEOTIDE SEQUENCE [LARGE SCALE GENOMIC DNA]</scope>
    <source>
        <strain evidence="2 3">IRAMC:0171</strain>
    </source>
</reference>
<proteinExistence type="predicted"/>
<dbReference type="Pfam" id="PF09346">
    <property type="entry name" value="SMI1_KNR4"/>
    <property type="match status" value="1"/>
</dbReference>
<dbReference type="EMBL" id="JAKREW010000070">
    <property type="protein sequence ID" value="MCG7509096.1"/>
    <property type="molecule type" value="Genomic_DNA"/>
</dbReference>
<accession>A0ABS9QNR4</accession>
<evidence type="ECO:0000259" key="1">
    <source>
        <dbReference type="SMART" id="SM00860"/>
    </source>
</evidence>
<gene>
    <name evidence="2" type="ORF">L4923_29085</name>
</gene>
<dbReference type="SMART" id="SM00860">
    <property type="entry name" value="SMI1_KNR4"/>
    <property type="match status" value="1"/>
</dbReference>
<dbReference type="RefSeq" id="WP_239370592.1">
    <property type="nucleotide sequence ID" value="NZ_JAKREW010000070.1"/>
</dbReference>
<evidence type="ECO:0000313" key="2">
    <source>
        <dbReference type="EMBL" id="MCG7509096.1"/>
    </source>
</evidence>
<keyword evidence="3" id="KW-1185">Reference proteome</keyword>
<sequence>MSNTFARFLHAYGHPGASQASVDSFKQQRGVNLPDDFEEFLLRSDGCNGELGEGYLQLWSVSELIGADDYEFFPSGQNRFLIGSNAGSTAYAVYDGNFISVPFVFSGPIEEEIEVLGRNFAEFVAAIEHGKGS</sequence>
<protein>
    <submittedName>
        <fullName evidence="2">SMI1/KNR4 family protein</fullName>
    </submittedName>
</protein>
<feature type="domain" description="Knr4/Smi1-like" evidence="1">
    <location>
        <begin position="16"/>
        <end position="126"/>
    </location>
</feature>
<dbReference type="InterPro" id="IPR037883">
    <property type="entry name" value="Knr4/Smi1-like_sf"/>
</dbReference>
<name>A0ABS9QNR4_9HYPH</name>
<evidence type="ECO:0000313" key="3">
    <source>
        <dbReference type="Proteomes" id="UP001201701"/>
    </source>
</evidence>
<comment type="caution">
    <text evidence="2">The sequence shown here is derived from an EMBL/GenBank/DDBJ whole genome shotgun (WGS) entry which is preliminary data.</text>
</comment>
<dbReference type="SUPFAM" id="SSF160631">
    <property type="entry name" value="SMI1/KNR4-like"/>
    <property type="match status" value="1"/>
</dbReference>